<evidence type="ECO:0000256" key="1">
    <source>
        <dbReference type="ARBA" id="ARBA00012418"/>
    </source>
</evidence>
<dbReference type="STRING" id="870435.A0A0C3NRF1"/>
<protein>
    <recommendedName>
        <fullName evidence="1">DNA-directed RNA polymerase</fullName>
        <ecNumber evidence="1">2.7.7.6</ecNumber>
    </recommendedName>
</protein>
<evidence type="ECO:0000313" key="3">
    <source>
        <dbReference type="EMBL" id="KIO03440.1"/>
    </source>
</evidence>
<gene>
    <name evidence="3" type="ORF">M404DRAFT_27073</name>
</gene>
<dbReference type="InParanoid" id="A0A0C3NRF1"/>
<dbReference type="GO" id="GO:0003677">
    <property type="term" value="F:DNA binding"/>
    <property type="evidence" value="ECO:0007669"/>
    <property type="project" value="InterPro"/>
</dbReference>
<dbReference type="InterPro" id="IPR007081">
    <property type="entry name" value="RNA_pol_Rpb1_5"/>
</dbReference>
<feature type="domain" description="RNA polymerase Rpb1" evidence="2">
    <location>
        <begin position="1"/>
        <end position="46"/>
    </location>
</feature>
<organism evidence="3 4">
    <name type="scientific">Pisolithus tinctorius Marx 270</name>
    <dbReference type="NCBI Taxonomy" id="870435"/>
    <lineage>
        <taxon>Eukaryota</taxon>
        <taxon>Fungi</taxon>
        <taxon>Dikarya</taxon>
        <taxon>Basidiomycota</taxon>
        <taxon>Agaricomycotina</taxon>
        <taxon>Agaricomycetes</taxon>
        <taxon>Agaricomycetidae</taxon>
        <taxon>Boletales</taxon>
        <taxon>Sclerodermatineae</taxon>
        <taxon>Pisolithaceae</taxon>
        <taxon>Pisolithus</taxon>
    </lineage>
</organism>
<dbReference type="GO" id="GO:0003899">
    <property type="term" value="F:DNA-directed RNA polymerase activity"/>
    <property type="evidence" value="ECO:0007669"/>
    <property type="project" value="UniProtKB-EC"/>
</dbReference>
<reference evidence="4" key="2">
    <citation type="submission" date="2015-01" db="EMBL/GenBank/DDBJ databases">
        <title>Evolutionary Origins and Diversification of the Mycorrhizal Mutualists.</title>
        <authorList>
            <consortium name="DOE Joint Genome Institute"/>
            <consortium name="Mycorrhizal Genomics Consortium"/>
            <person name="Kohler A."/>
            <person name="Kuo A."/>
            <person name="Nagy L.G."/>
            <person name="Floudas D."/>
            <person name="Copeland A."/>
            <person name="Barry K.W."/>
            <person name="Cichocki N."/>
            <person name="Veneault-Fourrey C."/>
            <person name="LaButti K."/>
            <person name="Lindquist E.A."/>
            <person name="Lipzen A."/>
            <person name="Lundell T."/>
            <person name="Morin E."/>
            <person name="Murat C."/>
            <person name="Riley R."/>
            <person name="Ohm R."/>
            <person name="Sun H."/>
            <person name="Tunlid A."/>
            <person name="Henrissat B."/>
            <person name="Grigoriev I.V."/>
            <person name="Hibbett D.S."/>
            <person name="Martin F."/>
        </authorList>
    </citation>
    <scope>NUCLEOTIDE SEQUENCE [LARGE SCALE GENOMIC DNA]</scope>
    <source>
        <strain evidence="4">Marx 270</strain>
    </source>
</reference>
<dbReference type="AlphaFoldDB" id="A0A0C3NRF1"/>
<dbReference type="HOGENOM" id="CLU_2905105_0_0_1"/>
<accession>A0A0C3NRF1</accession>
<dbReference type="OrthoDB" id="2678942at2759"/>
<dbReference type="GO" id="GO:0006351">
    <property type="term" value="P:DNA-templated transcription"/>
    <property type="evidence" value="ECO:0007669"/>
    <property type="project" value="InterPro"/>
</dbReference>
<dbReference type="EC" id="2.7.7.6" evidence="1"/>
<dbReference type="Proteomes" id="UP000054217">
    <property type="component" value="Unassembled WGS sequence"/>
</dbReference>
<proteinExistence type="predicted"/>
<dbReference type="Pfam" id="PF04998">
    <property type="entry name" value="RNA_pol_Rpb1_5"/>
    <property type="match status" value="1"/>
</dbReference>
<evidence type="ECO:0000259" key="2">
    <source>
        <dbReference type="Pfam" id="PF04998"/>
    </source>
</evidence>
<evidence type="ECO:0000313" key="4">
    <source>
        <dbReference type="Proteomes" id="UP000054217"/>
    </source>
</evidence>
<sequence length="62" mass="6959">MIINTFHYTGVSSKNVALDAPRLKEIINVATNIKNMMLAKNAQQELAYTLLQTLVWEGEDPP</sequence>
<keyword evidence="4" id="KW-1185">Reference proteome</keyword>
<dbReference type="EMBL" id="KN831976">
    <property type="protein sequence ID" value="KIO03440.1"/>
    <property type="molecule type" value="Genomic_DNA"/>
</dbReference>
<dbReference type="SUPFAM" id="SSF64484">
    <property type="entry name" value="beta and beta-prime subunits of DNA dependent RNA-polymerase"/>
    <property type="match status" value="1"/>
</dbReference>
<reference evidence="3 4" key="1">
    <citation type="submission" date="2014-04" db="EMBL/GenBank/DDBJ databases">
        <authorList>
            <consortium name="DOE Joint Genome Institute"/>
            <person name="Kuo A."/>
            <person name="Kohler A."/>
            <person name="Costa M.D."/>
            <person name="Nagy L.G."/>
            <person name="Floudas D."/>
            <person name="Copeland A."/>
            <person name="Barry K.W."/>
            <person name="Cichocki N."/>
            <person name="Veneault-Fourrey C."/>
            <person name="LaButti K."/>
            <person name="Lindquist E.A."/>
            <person name="Lipzen A."/>
            <person name="Lundell T."/>
            <person name="Morin E."/>
            <person name="Murat C."/>
            <person name="Sun H."/>
            <person name="Tunlid A."/>
            <person name="Henrissat B."/>
            <person name="Grigoriev I.V."/>
            <person name="Hibbett D.S."/>
            <person name="Martin F."/>
            <person name="Nordberg H.P."/>
            <person name="Cantor M.N."/>
            <person name="Hua S.X."/>
        </authorList>
    </citation>
    <scope>NUCLEOTIDE SEQUENCE [LARGE SCALE GENOMIC DNA]</scope>
    <source>
        <strain evidence="3 4">Marx 270</strain>
    </source>
</reference>
<name>A0A0C3NRF1_PISTI</name>